<dbReference type="AlphaFoldDB" id="A0A085N5S2"/>
<evidence type="ECO:0000313" key="1">
    <source>
        <dbReference type="EMBL" id="KFD56728.1"/>
    </source>
</evidence>
<evidence type="ECO:0000313" key="2">
    <source>
        <dbReference type="EMBL" id="KFD64818.1"/>
    </source>
</evidence>
<proteinExistence type="predicted"/>
<accession>A0A085N5S2</accession>
<evidence type="ECO:0000313" key="3">
    <source>
        <dbReference type="Proteomes" id="UP000030764"/>
    </source>
</evidence>
<keyword evidence="3" id="KW-1185">Reference proteome</keyword>
<reference evidence="2 3" key="1">
    <citation type="journal article" date="2014" name="Nat. Genet.">
        <title>Genome and transcriptome of the porcine whipworm Trichuris suis.</title>
        <authorList>
            <person name="Jex A.R."/>
            <person name="Nejsum P."/>
            <person name="Schwarz E.M."/>
            <person name="Hu L."/>
            <person name="Young N.D."/>
            <person name="Hall R.S."/>
            <person name="Korhonen P.K."/>
            <person name="Liao S."/>
            <person name="Thamsborg S."/>
            <person name="Xia J."/>
            <person name="Xu P."/>
            <person name="Wang S."/>
            <person name="Scheerlinck J.P."/>
            <person name="Hofmann A."/>
            <person name="Sternberg P.W."/>
            <person name="Wang J."/>
            <person name="Gasser R.B."/>
        </authorList>
    </citation>
    <scope>NUCLEOTIDE SEQUENCE [LARGE SCALE GENOMIC DNA]</scope>
    <source>
        <strain evidence="2">DCEP-RM93F</strain>
        <strain evidence="1">DCEP-RM93M</strain>
    </source>
</reference>
<protein>
    <submittedName>
        <fullName evidence="2">Uncharacterized protein</fullName>
    </submittedName>
</protein>
<dbReference type="Proteomes" id="UP000030758">
    <property type="component" value="Unassembled WGS sequence"/>
</dbReference>
<dbReference type="EMBL" id="KL363192">
    <property type="protein sequence ID" value="KFD56728.1"/>
    <property type="molecule type" value="Genomic_DNA"/>
</dbReference>
<dbReference type="EMBL" id="KL367550">
    <property type="protein sequence ID" value="KFD64818.1"/>
    <property type="molecule type" value="Genomic_DNA"/>
</dbReference>
<dbReference type="Proteomes" id="UP000030764">
    <property type="component" value="Unassembled WGS sequence"/>
</dbReference>
<sequence>MRSFKYEVVASVTNIHEKSDEEEKFYEDEILEALCPSREIAFQCLEVTLRWLKRQEDCDSNRMSCLKSVYDLAANKRGTVLKQTSITDFFKDM</sequence>
<organism evidence="2">
    <name type="scientific">Trichuris suis</name>
    <name type="common">pig whipworm</name>
    <dbReference type="NCBI Taxonomy" id="68888"/>
    <lineage>
        <taxon>Eukaryota</taxon>
        <taxon>Metazoa</taxon>
        <taxon>Ecdysozoa</taxon>
        <taxon>Nematoda</taxon>
        <taxon>Enoplea</taxon>
        <taxon>Dorylaimia</taxon>
        <taxon>Trichinellida</taxon>
        <taxon>Trichuridae</taxon>
        <taxon>Trichuris</taxon>
    </lineage>
</organism>
<gene>
    <name evidence="1" type="ORF">M513_02405</name>
    <name evidence="2" type="ORF">M514_02405</name>
</gene>
<name>A0A085N5S2_9BILA</name>